<dbReference type="CDD" id="cd03784">
    <property type="entry name" value="GT1_Gtf-like"/>
    <property type="match status" value="1"/>
</dbReference>
<dbReference type="InterPro" id="IPR050271">
    <property type="entry name" value="UDP-glycosyltransferase"/>
</dbReference>
<reference evidence="4 5" key="1">
    <citation type="journal article" date="2018" name="Gigascience">
        <title>Genomes of trombidid mites reveal novel predicted allergens and laterally-transferred genes associated with secondary metabolism.</title>
        <authorList>
            <person name="Dong X."/>
            <person name="Chaisiri K."/>
            <person name="Xia D."/>
            <person name="Armstrong S.D."/>
            <person name="Fang Y."/>
            <person name="Donnelly M.J."/>
            <person name="Kadowaki T."/>
            <person name="McGarry J.W."/>
            <person name="Darby A.C."/>
            <person name="Makepeace B.L."/>
        </authorList>
    </citation>
    <scope>NUCLEOTIDE SEQUENCE [LARGE SCALE GENOMIC DNA]</scope>
    <source>
        <strain evidence="4">UoL-WK</strain>
    </source>
</reference>
<evidence type="ECO:0000256" key="3">
    <source>
        <dbReference type="ARBA" id="ARBA00022679"/>
    </source>
</evidence>
<comment type="similarity">
    <text evidence="1">Belongs to the UDP-glycosyltransferase family.</text>
</comment>
<dbReference type="SUPFAM" id="SSF53756">
    <property type="entry name" value="UDP-Glycosyltransferase/glycogen phosphorylase"/>
    <property type="match status" value="1"/>
</dbReference>
<comment type="caution">
    <text evidence="4">The sequence shown here is derived from an EMBL/GenBank/DDBJ whole genome shotgun (WGS) entry which is preliminary data.</text>
</comment>
<evidence type="ECO:0000313" key="4">
    <source>
        <dbReference type="EMBL" id="RWS11940.1"/>
    </source>
</evidence>
<evidence type="ECO:0000256" key="2">
    <source>
        <dbReference type="ARBA" id="ARBA00022676"/>
    </source>
</evidence>
<dbReference type="PANTHER" id="PTHR48043">
    <property type="entry name" value="EG:EG0003.4 PROTEIN-RELATED"/>
    <property type="match status" value="1"/>
</dbReference>
<keyword evidence="3 4" id="KW-0808">Transferase</keyword>
<proteinExistence type="inferred from homology"/>
<accession>A0A443R9K0</accession>
<dbReference type="EMBL" id="NCKU01001512">
    <property type="protein sequence ID" value="RWS11940.1"/>
    <property type="molecule type" value="Genomic_DNA"/>
</dbReference>
<keyword evidence="2" id="KW-0328">Glycosyltransferase</keyword>
<sequence>MKTINEYLEENSIPSVPKHKLKHNSTNLNVYIYPKPLVEDYLRLCALNDTWLGLDHSIRERQESFELPRSFRNEGERLIFLSMGTLGSNNVELMSHLCKLLAKCKHKIIVSRGHSHEMYKLAENMWGEAYLPQLEVLPLVDLVIFHGGSNTLIESLYYAKPMIVMPLFGDQHDNAQRVVEMNVGIKLNAFTVEENELLNSIECLLEDTEMAIRLKKISNCMKESKSMDALINRVEKIAKEPKIPN</sequence>
<dbReference type="InterPro" id="IPR002213">
    <property type="entry name" value="UDP_glucos_trans"/>
</dbReference>
<name>A0A443R9K0_9ACAR</name>
<dbReference type="OrthoDB" id="6507955at2759"/>
<protein>
    <submittedName>
        <fullName evidence="4">UDP-glycosyltransferase 207A1-like protein</fullName>
    </submittedName>
</protein>
<dbReference type="PANTHER" id="PTHR48043:SF145">
    <property type="entry name" value="FI06409P-RELATED"/>
    <property type="match status" value="1"/>
</dbReference>
<dbReference type="GO" id="GO:0008194">
    <property type="term" value="F:UDP-glycosyltransferase activity"/>
    <property type="evidence" value="ECO:0007669"/>
    <property type="project" value="InterPro"/>
</dbReference>
<dbReference type="Pfam" id="PF00201">
    <property type="entry name" value="UDPGT"/>
    <property type="match status" value="1"/>
</dbReference>
<feature type="non-terminal residue" evidence="4">
    <location>
        <position position="245"/>
    </location>
</feature>
<evidence type="ECO:0000256" key="1">
    <source>
        <dbReference type="ARBA" id="ARBA00009995"/>
    </source>
</evidence>
<dbReference type="AlphaFoldDB" id="A0A443R9K0"/>
<gene>
    <name evidence="4" type="ORF">B4U79_09334</name>
</gene>
<dbReference type="Gene3D" id="3.40.50.2000">
    <property type="entry name" value="Glycogen Phosphorylase B"/>
    <property type="match status" value="2"/>
</dbReference>
<evidence type="ECO:0000313" key="5">
    <source>
        <dbReference type="Proteomes" id="UP000285301"/>
    </source>
</evidence>
<organism evidence="4 5">
    <name type="scientific">Dinothrombium tinctorium</name>
    <dbReference type="NCBI Taxonomy" id="1965070"/>
    <lineage>
        <taxon>Eukaryota</taxon>
        <taxon>Metazoa</taxon>
        <taxon>Ecdysozoa</taxon>
        <taxon>Arthropoda</taxon>
        <taxon>Chelicerata</taxon>
        <taxon>Arachnida</taxon>
        <taxon>Acari</taxon>
        <taxon>Acariformes</taxon>
        <taxon>Trombidiformes</taxon>
        <taxon>Prostigmata</taxon>
        <taxon>Anystina</taxon>
        <taxon>Parasitengona</taxon>
        <taxon>Trombidioidea</taxon>
        <taxon>Trombidiidae</taxon>
        <taxon>Dinothrombium</taxon>
    </lineage>
</organism>
<dbReference type="Proteomes" id="UP000285301">
    <property type="component" value="Unassembled WGS sequence"/>
</dbReference>
<keyword evidence="5" id="KW-1185">Reference proteome</keyword>